<keyword evidence="5" id="KW-0732">Signal</keyword>
<dbReference type="InterPro" id="IPR043128">
    <property type="entry name" value="Rev_trsase/Diguanyl_cyclase"/>
</dbReference>
<dbReference type="PROSITE" id="PS51257">
    <property type="entry name" value="PROKAR_LIPOPROTEIN"/>
    <property type="match status" value="1"/>
</dbReference>
<feature type="transmembrane region" description="Helical" evidence="4">
    <location>
        <begin position="305"/>
        <end position="325"/>
    </location>
</feature>
<keyword evidence="4" id="KW-0472">Membrane</keyword>
<evidence type="ECO:0000313" key="8">
    <source>
        <dbReference type="Proteomes" id="UP001596001"/>
    </source>
</evidence>
<feature type="transmembrane region" description="Helical" evidence="4">
    <location>
        <begin position="184"/>
        <end position="202"/>
    </location>
</feature>
<dbReference type="SUPFAM" id="SSF55073">
    <property type="entry name" value="Nucleotide cyclase"/>
    <property type="match status" value="1"/>
</dbReference>
<feature type="transmembrane region" description="Helical" evidence="4">
    <location>
        <begin position="277"/>
        <end position="299"/>
    </location>
</feature>
<dbReference type="InterPro" id="IPR011622">
    <property type="entry name" value="7TMR_DISM_rcpt_extracell_dom2"/>
</dbReference>
<keyword evidence="8" id="KW-1185">Reference proteome</keyword>
<feature type="chain" id="PRO_5046635021" description="diguanylate cyclase" evidence="5">
    <location>
        <begin position="23"/>
        <end position="636"/>
    </location>
</feature>
<dbReference type="Proteomes" id="UP001596001">
    <property type="component" value="Unassembled WGS sequence"/>
</dbReference>
<protein>
    <recommendedName>
        <fullName evidence="1">diguanylate cyclase</fullName>
        <ecNumber evidence="1">2.7.7.65</ecNumber>
    </recommendedName>
</protein>
<proteinExistence type="predicted"/>
<dbReference type="GO" id="GO:0052621">
    <property type="term" value="F:diguanylate cyclase activity"/>
    <property type="evidence" value="ECO:0007669"/>
    <property type="project" value="UniProtKB-EC"/>
</dbReference>
<feature type="transmembrane region" description="Helical" evidence="4">
    <location>
        <begin position="209"/>
        <end position="226"/>
    </location>
</feature>
<dbReference type="Pfam" id="PF07696">
    <property type="entry name" value="7TMR-DISMED2"/>
    <property type="match status" value="1"/>
</dbReference>
<comment type="caution">
    <text evidence="7">The sequence shown here is derived from an EMBL/GenBank/DDBJ whole genome shotgun (WGS) entry which is preliminary data.</text>
</comment>
<evidence type="ECO:0000259" key="6">
    <source>
        <dbReference type="PROSITE" id="PS50887"/>
    </source>
</evidence>
<dbReference type="RefSeq" id="WP_382429566.1">
    <property type="nucleotide sequence ID" value="NZ_JBHSHJ010000001.1"/>
</dbReference>
<evidence type="ECO:0000256" key="4">
    <source>
        <dbReference type="SAM" id="Phobius"/>
    </source>
</evidence>
<evidence type="ECO:0000256" key="1">
    <source>
        <dbReference type="ARBA" id="ARBA00012528"/>
    </source>
</evidence>
<dbReference type="Gene3D" id="3.30.70.270">
    <property type="match status" value="1"/>
</dbReference>
<dbReference type="InterPro" id="IPR050469">
    <property type="entry name" value="Diguanylate_Cyclase"/>
</dbReference>
<dbReference type="PANTHER" id="PTHR45138:SF9">
    <property type="entry name" value="DIGUANYLATE CYCLASE DGCM-RELATED"/>
    <property type="match status" value="1"/>
</dbReference>
<keyword evidence="7" id="KW-0548">Nucleotidyltransferase</keyword>
<feature type="domain" description="GGDEF" evidence="6">
    <location>
        <begin position="473"/>
        <end position="610"/>
    </location>
</feature>
<comment type="catalytic activity">
    <reaction evidence="2">
        <text>2 GTP = 3',3'-c-di-GMP + 2 diphosphate</text>
        <dbReference type="Rhea" id="RHEA:24898"/>
        <dbReference type="ChEBI" id="CHEBI:33019"/>
        <dbReference type="ChEBI" id="CHEBI:37565"/>
        <dbReference type="ChEBI" id="CHEBI:58805"/>
        <dbReference type="EC" id="2.7.7.65"/>
    </reaction>
</comment>
<dbReference type="CDD" id="cd01949">
    <property type="entry name" value="GGDEF"/>
    <property type="match status" value="1"/>
</dbReference>
<dbReference type="Pfam" id="PF07695">
    <property type="entry name" value="7TMR-DISM_7TM"/>
    <property type="match status" value="1"/>
</dbReference>
<dbReference type="InterPro" id="IPR029787">
    <property type="entry name" value="Nucleotide_cyclase"/>
</dbReference>
<keyword evidence="3" id="KW-0175">Coiled coil</keyword>
<feature type="transmembrane region" description="Helical" evidence="4">
    <location>
        <begin position="337"/>
        <end position="356"/>
    </location>
</feature>
<dbReference type="Gene3D" id="2.60.40.2380">
    <property type="match status" value="1"/>
</dbReference>
<name>A0ABV9Q9Q0_9BURK</name>
<evidence type="ECO:0000256" key="2">
    <source>
        <dbReference type="ARBA" id="ARBA00034247"/>
    </source>
</evidence>
<dbReference type="InterPro" id="IPR011623">
    <property type="entry name" value="7TMR_DISM_rcpt_extracell_dom1"/>
</dbReference>
<dbReference type="SMART" id="SM00267">
    <property type="entry name" value="GGDEF"/>
    <property type="match status" value="1"/>
</dbReference>
<dbReference type="PANTHER" id="PTHR45138">
    <property type="entry name" value="REGULATORY COMPONENTS OF SENSORY TRANSDUCTION SYSTEM"/>
    <property type="match status" value="1"/>
</dbReference>
<evidence type="ECO:0000256" key="5">
    <source>
        <dbReference type="SAM" id="SignalP"/>
    </source>
</evidence>
<sequence length="636" mass="70695">MTRRCLLLILLLLGCSQEWVLAIEIQSDASKTPLVSGIEALEDRTGQLTIETVRQLAQTGQFVPVDSAKGDLNFGFTTSAYWLRIPLHRRMDAPTRWLLEVPYGQINTLQWYPPTGSALSTGNDLPLSSRPVFHRHFAFPLELDTAEQFFYLRARSDYALTLPLVLWSTEAFARHEQWELIWQSLYYGALLSLLLYNFLLYCSLRDRRFVLYTLYTLFFGLGMLAGNGYGRLFFWTDAPAFDAVSQSTILCLAAMFGAHFTRVFLHTSQRAPRLDRWLQGHATAFLLLASGFLASLHVAVPIMLLNQWVLFNALGMGVAIAVAGWRVQRSGEHNIRFFLLAWGVLWLGVLVASLRAFGGLPSNVFTSYALQIASAVEMLLLSLALADIIHAERRSREQSQQQALQAQQQMLAVLRHSEENLERAVRERTAELEHANAQLQVLGTTDSLTGLANRRHFDQALSSAWARAGSTGQPIALIMLDVDHFKQYNDHYGHVAGDHCLQRVGQVLADDAQLPDELVARYGGEEFAVIIRGQEASQACALADRLRRDIESLAMPHACTSLGVVTISVGVASWVPVVPNDGPAMLIRMADEALYRAKQSGRNCVRCAHGTTTPVLSDASAFSGVPDVDPHPPPRL</sequence>
<evidence type="ECO:0000313" key="7">
    <source>
        <dbReference type="EMBL" id="MFC4787788.1"/>
    </source>
</evidence>
<dbReference type="NCBIfam" id="TIGR00254">
    <property type="entry name" value="GGDEF"/>
    <property type="match status" value="1"/>
</dbReference>
<dbReference type="EC" id="2.7.7.65" evidence="1"/>
<keyword evidence="4" id="KW-0812">Transmembrane</keyword>
<keyword evidence="7" id="KW-0808">Transferase</keyword>
<gene>
    <name evidence="7" type="ORF">ACFO6X_02100</name>
</gene>
<dbReference type="PROSITE" id="PS50887">
    <property type="entry name" value="GGDEF"/>
    <property type="match status" value="1"/>
</dbReference>
<feature type="transmembrane region" description="Helical" evidence="4">
    <location>
        <begin position="368"/>
        <end position="389"/>
    </location>
</feature>
<organism evidence="7 8">
    <name type="scientific">Giesbergeria sinuosa</name>
    <dbReference type="NCBI Taxonomy" id="80883"/>
    <lineage>
        <taxon>Bacteria</taxon>
        <taxon>Pseudomonadati</taxon>
        <taxon>Pseudomonadota</taxon>
        <taxon>Betaproteobacteria</taxon>
        <taxon>Burkholderiales</taxon>
        <taxon>Comamonadaceae</taxon>
        <taxon>Giesbergeria</taxon>
    </lineage>
</organism>
<accession>A0ABV9Q9Q0</accession>
<dbReference type="InterPro" id="IPR000160">
    <property type="entry name" value="GGDEF_dom"/>
</dbReference>
<evidence type="ECO:0000256" key="3">
    <source>
        <dbReference type="SAM" id="Coils"/>
    </source>
</evidence>
<dbReference type="EMBL" id="JBHSHJ010000001">
    <property type="protein sequence ID" value="MFC4787788.1"/>
    <property type="molecule type" value="Genomic_DNA"/>
</dbReference>
<feature type="transmembrane region" description="Helical" evidence="4">
    <location>
        <begin position="246"/>
        <end position="265"/>
    </location>
</feature>
<feature type="coiled-coil region" evidence="3">
    <location>
        <begin position="389"/>
        <end position="438"/>
    </location>
</feature>
<reference evidence="8" key="1">
    <citation type="journal article" date="2019" name="Int. J. Syst. Evol. Microbiol.">
        <title>The Global Catalogue of Microorganisms (GCM) 10K type strain sequencing project: providing services to taxonomists for standard genome sequencing and annotation.</title>
        <authorList>
            <consortium name="The Broad Institute Genomics Platform"/>
            <consortium name="The Broad Institute Genome Sequencing Center for Infectious Disease"/>
            <person name="Wu L."/>
            <person name="Ma J."/>
        </authorList>
    </citation>
    <scope>NUCLEOTIDE SEQUENCE [LARGE SCALE GENOMIC DNA]</scope>
    <source>
        <strain evidence="8">CCUG 49452</strain>
    </source>
</reference>
<dbReference type="Pfam" id="PF00990">
    <property type="entry name" value="GGDEF"/>
    <property type="match status" value="1"/>
</dbReference>
<feature type="signal peptide" evidence="5">
    <location>
        <begin position="1"/>
        <end position="22"/>
    </location>
</feature>
<keyword evidence="4" id="KW-1133">Transmembrane helix</keyword>